<proteinExistence type="predicted"/>
<dbReference type="WBParaSite" id="PSAMB.scaffold23150size448.g38824.t1">
    <property type="protein sequence ID" value="PSAMB.scaffold23150size448.g38824.t1"/>
    <property type="gene ID" value="PSAMB.scaffold23150size448.g38824"/>
</dbReference>
<protein>
    <submittedName>
        <fullName evidence="2">Uncharacterized protein</fullName>
    </submittedName>
</protein>
<sequence>MGQRYPPVGSTTMMHQQQQQQPIYSNFVPLRPSDQSVYDRLHVSPLMNRRIPAPLRAAGPGFNVDDDVRVPPRPAQNSTVLTAMTGLLIVHILEGRGLKIPEKQKAFTDEMYCVLEVNEVHRARTGVSTAQQRFRW</sequence>
<dbReference type="GO" id="GO:0005096">
    <property type="term" value="F:GTPase activator activity"/>
    <property type="evidence" value="ECO:0007669"/>
    <property type="project" value="TreeGrafter"/>
</dbReference>
<accession>A0A914VRS6</accession>
<dbReference type="GO" id="GO:0097060">
    <property type="term" value="C:synaptic membrane"/>
    <property type="evidence" value="ECO:0007669"/>
    <property type="project" value="TreeGrafter"/>
</dbReference>
<evidence type="ECO:0000313" key="1">
    <source>
        <dbReference type="Proteomes" id="UP000887566"/>
    </source>
</evidence>
<name>A0A914VRS6_9BILA</name>
<dbReference type="PANTHER" id="PTHR46150:SF3">
    <property type="entry name" value="RHO GTPASE-ACTIVATING PROTEIN 100F"/>
    <property type="match status" value="1"/>
</dbReference>
<evidence type="ECO:0000313" key="2">
    <source>
        <dbReference type="WBParaSite" id="PSAMB.scaffold23150size448.g38824.t1"/>
    </source>
</evidence>
<dbReference type="GO" id="GO:0016477">
    <property type="term" value="P:cell migration"/>
    <property type="evidence" value="ECO:0007669"/>
    <property type="project" value="TreeGrafter"/>
</dbReference>
<reference evidence="2" key="1">
    <citation type="submission" date="2022-11" db="UniProtKB">
        <authorList>
            <consortium name="WormBaseParasite"/>
        </authorList>
    </citation>
    <scope>IDENTIFICATION</scope>
</reference>
<dbReference type="GO" id="GO:0030030">
    <property type="term" value="P:cell projection organization"/>
    <property type="evidence" value="ECO:0007669"/>
    <property type="project" value="TreeGrafter"/>
</dbReference>
<dbReference type="GO" id="GO:0046578">
    <property type="term" value="P:regulation of Ras protein signal transduction"/>
    <property type="evidence" value="ECO:0007669"/>
    <property type="project" value="TreeGrafter"/>
</dbReference>
<organism evidence="1 2">
    <name type="scientific">Plectus sambesii</name>
    <dbReference type="NCBI Taxonomy" id="2011161"/>
    <lineage>
        <taxon>Eukaryota</taxon>
        <taxon>Metazoa</taxon>
        <taxon>Ecdysozoa</taxon>
        <taxon>Nematoda</taxon>
        <taxon>Chromadorea</taxon>
        <taxon>Plectida</taxon>
        <taxon>Plectina</taxon>
        <taxon>Plectoidea</taxon>
        <taxon>Plectidae</taxon>
        <taxon>Plectus</taxon>
    </lineage>
</organism>
<dbReference type="PANTHER" id="PTHR46150">
    <property type="entry name" value="RHO GTPASE-ACTIVATING PROTEIN 100F"/>
    <property type="match status" value="1"/>
</dbReference>
<dbReference type="AlphaFoldDB" id="A0A914VRS6"/>
<dbReference type="InterPro" id="IPR052118">
    <property type="entry name" value="Rho-GAP_regulator"/>
</dbReference>
<dbReference type="Proteomes" id="UP000887566">
    <property type="component" value="Unplaced"/>
</dbReference>
<keyword evidence="1" id="KW-1185">Reference proteome</keyword>